<sequence length="483" mass="53560">MILHSIRSRIQVWHTLLLSLLMLGLLTAFYVHEKEIFVREFDANLMQSITSLMPRYGTGGPGSSIRRGPPPGENGRDSYGPGPHGYAPSDDDPEALWAWRDRASEGIIAQGWYVVSMSRDGSIVYKTPNAPESVEYPEPTTRTRMLNSAIRVVGTNRECVHYGPRRDVVILGASASQIDERLAVLRWQLVGGGVIVVVLGFVIGWFLVGRSLEPINSVTRTAAGISQGDLSQRIDASDMDSELGQMVAVLNETFAKLESSFDQQVRFTADASHELRTPISVILAKCQFALMRERSPEKYREALKTCEASAQHVRRLVESLLELARMDSGEFRVIRSPGDLAAVAESCVQLLSALAEEKQIELDVDLQPARVDMDFDRMHQVGINLISNAIKYVNAGGYVYVRTYSEPGAAVFEVRDTGMGIRREKLPHLFDRFYRVSKERSDEQNSTGLGLAITKAIVDAHGAEIDVVSEWGNGSTFTIRFPL</sequence>
<evidence type="ECO:0000313" key="15">
    <source>
        <dbReference type="EMBL" id="WPJ94523.1"/>
    </source>
</evidence>
<feature type="transmembrane region" description="Helical" evidence="12">
    <location>
        <begin position="12"/>
        <end position="31"/>
    </location>
</feature>
<dbReference type="CDD" id="cd00082">
    <property type="entry name" value="HisKA"/>
    <property type="match status" value="1"/>
</dbReference>
<evidence type="ECO:0000256" key="10">
    <source>
        <dbReference type="ARBA" id="ARBA00023136"/>
    </source>
</evidence>
<dbReference type="PANTHER" id="PTHR45436">
    <property type="entry name" value="SENSOR HISTIDINE KINASE YKOH"/>
    <property type="match status" value="1"/>
</dbReference>
<dbReference type="InterPro" id="IPR003594">
    <property type="entry name" value="HATPase_dom"/>
</dbReference>
<dbReference type="SMART" id="SM00388">
    <property type="entry name" value="HisKA"/>
    <property type="match status" value="1"/>
</dbReference>
<dbReference type="Gene3D" id="6.10.340.10">
    <property type="match status" value="1"/>
</dbReference>
<dbReference type="EC" id="2.7.13.3" evidence="3"/>
<keyword evidence="9" id="KW-0902">Two-component regulatory system</keyword>
<feature type="domain" description="HAMP" evidence="14">
    <location>
        <begin position="209"/>
        <end position="262"/>
    </location>
</feature>
<dbReference type="InterPro" id="IPR036890">
    <property type="entry name" value="HATPase_C_sf"/>
</dbReference>
<evidence type="ECO:0000256" key="3">
    <source>
        <dbReference type="ARBA" id="ARBA00012438"/>
    </source>
</evidence>
<evidence type="ECO:0000256" key="9">
    <source>
        <dbReference type="ARBA" id="ARBA00023012"/>
    </source>
</evidence>
<evidence type="ECO:0000256" key="11">
    <source>
        <dbReference type="SAM" id="MobiDB-lite"/>
    </source>
</evidence>
<dbReference type="RefSeq" id="WP_319831447.1">
    <property type="nucleotide sequence ID" value="NZ_CP138858.1"/>
</dbReference>
<dbReference type="Pfam" id="PF02518">
    <property type="entry name" value="HATPase_c"/>
    <property type="match status" value="1"/>
</dbReference>
<keyword evidence="15" id="KW-0547">Nucleotide-binding</keyword>
<keyword evidence="16" id="KW-1185">Reference proteome</keyword>
<dbReference type="InterPro" id="IPR003660">
    <property type="entry name" value="HAMP_dom"/>
</dbReference>
<dbReference type="InterPro" id="IPR004358">
    <property type="entry name" value="Sig_transdc_His_kin-like_C"/>
</dbReference>
<feature type="region of interest" description="Disordered" evidence="11">
    <location>
        <begin position="56"/>
        <end position="87"/>
    </location>
</feature>
<dbReference type="EMBL" id="CP138858">
    <property type="protein sequence ID" value="WPJ94523.1"/>
    <property type="molecule type" value="Genomic_DNA"/>
</dbReference>
<proteinExistence type="predicted"/>
<organism evidence="15 16">
    <name type="scientific">Coraliomargarita algicola</name>
    <dbReference type="NCBI Taxonomy" id="3092156"/>
    <lineage>
        <taxon>Bacteria</taxon>
        <taxon>Pseudomonadati</taxon>
        <taxon>Verrucomicrobiota</taxon>
        <taxon>Opitutia</taxon>
        <taxon>Puniceicoccales</taxon>
        <taxon>Coraliomargaritaceae</taxon>
        <taxon>Coraliomargarita</taxon>
    </lineage>
</organism>
<dbReference type="PANTHER" id="PTHR45436:SF5">
    <property type="entry name" value="SENSOR HISTIDINE KINASE TRCS"/>
    <property type="match status" value="1"/>
</dbReference>
<keyword evidence="15" id="KW-0067">ATP-binding</keyword>
<evidence type="ECO:0000256" key="4">
    <source>
        <dbReference type="ARBA" id="ARBA00022553"/>
    </source>
</evidence>
<evidence type="ECO:0000256" key="6">
    <source>
        <dbReference type="ARBA" id="ARBA00022692"/>
    </source>
</evidence>
<comment type="subcellular location">
    <subcellularLocation>
        <location evidence="2">Membrane</location>
    </subcellularLocation>
</comment>
<evidence type="ECO:0000256" key="8">
    <source>
        <dbReference type="ARBA" id="ARBA00022989"/>
    </source>
</evidence>
<evidence type="ECO:0000313" key="16">
    <source>
        <dbReference type="Proteomes" id="UP001324993"/>
    </source>
</evidence>
<keyword evidence="8 12" id="KW-1133">Transmembrane helix</keyword>
<keyword evidence="6 12" id="KW-0812">Transmembrane</keyword>
<gene>
    <name evidence="15" type="ORF">SH580_13890</name>
</gene>
<dbReference type="PROSITE" id="PS50109">
    <property type="entry name" value="HIS_KIN"/>
    <property type="match status" value="1"/>
</dbReference>
<dbReference type="Gene3D" id="3.30.565.10">
    <property type="entry name" value="Histidine kinase-like ATPase, C-terminal domain"/>
    <property type="match status" value="1"/>
</dbReference>
<protein>
    <recommendedName>
        <fullName evidence="3">histidine kinase</fullName>
        <ecNumber evidence="3">2.7.13.3</ecNumber>
    </recommendedName>
</protein>
<dbReference type="PROSITE" id="PS50885">
    <property type="entry name" value="HAMP"/>
    <property type="match status" value="1"/>
</dbReference>
<keyword evidence="7" id="KW-0418">Kinase</keyword>
<dbReference type="SUPFAM" id="SSF158472">
    <property type="entry name" value="HAMP domain-like"/>
    <property type="match status" value="1"/>
</dbReference>
<dbReference type="InterPro" id="IPR003661">
    <property type="entry name" value="HisK_dim/P_dom"/>
</dbReference>
<keyword evidence="10 12" id="KW-0472">Membrane</keyword>
<evidence type="ECO:0000259" key="14">
    <source>
        <dbReference type="PROSITE" id="PS50885"/>
    </source>
</evidence>
<evidence type="ECO:0000256" key="5">
    <source>
        <dbReference type="ARBA" id="ARBA00022679"/>
    </source>
</evidence>
<dbReference type="GO" id="GO:0005524">
    <property type="term" value="F:ATP binding"/>
    <property type="evidence" value="ECO:0007669"/>
    <property type="project" value="UniProtKB-KW"/>
</dbReference>
<dbReference type="SUPFAM" id="SSF47384">
    <property type="entry name" value="Homodimeric domain of signal transducing histidine kinase"/>
    <property type="match status" value="1"/>
</dbReference>
<dbReference type="PRINTS" id="PR00344">
    <property type="entry name" value="BCTRLSENSOR"/>
</dbReference>
<dbReference type="Pfam" id="PF00512">
    <property type="entry name" value="HisKA"/>
    <property type="match status" value="1"/>
</dbReference>
<feature type="transmembrane region" description="Helical" evidence="12">
    <location>
        <begin position="189"/>
        <end position="208"/>
    </location>
</feature>
<dbReference type="Proteomes" id="UP001324993">
    <property type="component" value="Chromosome"/>
</dbReference>
<dbReference type="InterPro" id="IPR036097">
    <property type="entry name" value="HisK_dim/P_sf"/>
</dbReference>
<comment type="catalytic activity">
    <reaction evidence="1">
        <text>ATP + protein L-histidine = ADP + protein N-phospho-L-histidine.</text>
        <dbReference type="EC" id="2.7.13.3"/>
    </reaction>
</comment>
<evidence type="ECO:0000256" key="2">
    <source>
        <dbReference type="ARBA" id="ARBA00004370"/>
    </source>
</evidence>
<dbReference type="SMART" id="SM00304">
    <property type="entry name" value="HAMP"/>
    <property type="match status" value="1"/>
</dbReference>
<feature type="domain" description="Histidine kinase" evidence="13">
    <location>
        <begin position="270"/>
        <end position="483"/>
    </location>
</feature>
<dbReference type="Pfam" id="PF00672">
    <property type="entry name" value="HAMP"/>
    <property type="match status" value="1"/>
</dbReference>
<keyword evidence="4" id="KW-0597">Phosphoprotein</keyword>
<evidence type="ECO:0000259" key="13">
    <source>
        <dbReference type="PROSITE" id="PS50109"/>
    </source>
</evidence>
<name>A0ABZ0RHE9_9BACT</name>
<dbReference type="InterPro" id="IPR050428">
    <property type="entry name" value="TCS_sensor_his_kinase"/>
</dbReference>
<evidence type="ECO:0000256" key="1">
    <source>
        <dbReference type="ARBA" id="ARBA00000085"/>
    </source>
</evidence>
<dbReference type="SUPFAM" id="SSF55874">
    <property type="entry name" value="ATPase domain of HSP90 chaperone/DNA topoisomerase II/histidine kinase"/>
    <property type="match status" value="1"/>
</dbReference>
<dbReference type="Gene3D" id="1.10.287.130">
    <property type="match status" value="1"/>
</dbReference>
<dbReference type="InterPro" id="IPR005467">
    <property type="entry name" value="His_kinase_dom"/>
</dbReference>
<dbReference type="CDD" id="cd00075">
    <property type="entry name" value="HATPase"/>
    <property type="match status" value="1"/>
</dbReference>
<reference evidence="15 16" key="1">
    <citation type="submission" date="2023-11" db="EMBL/GenBank/DDBJ databases">
        <title>Coraliomargarita sp. nov., isolated from marine algae.</title>
        <authorList>
            <person name="Lee J.K."/>
            <person name="Baek J.H."/>
            <person name="Kim J.M."/>
            <person name="Choi D.G."/>
            <person name="Jeon C.O."/>
        </authorList>
    </citation>
    <scope>NUCLEOTIDE SEQUENCE [LARGE SCALE GENOMIC DNA]</scope>
    <source>
        <strain evidence="15 16">J2-16</strain>
    </source>
</reference>
<dbReference type="CDD" id="cd06225">
    <property type="entry name" value="HAMP"/>
    <property type="match status" value="1"/>
</dbReference>
<keyword evidence="5" id="KW-0808">Transferase</keyword>
<accession>A0ABZ0RHE9</accession>
<evidence type="ECO:0000256" key="12">
    <source>
        <dbReference type="SAM" id="Phobius"/>
    </source>
</evidence>
<dbReference type="SMART" id="SM00387">
    <property type="entry name" value="HATPase_c"/>
    <property type="match status" value="1"/>
</dbReference>
<evidence type="ECO:0000256" key="7">
    <source>
        <dbReference type="ARBA" id="ARBA00022777"/>
    </source>
</evidence>